<dbReference type="RefSeq" id="WP_108691305.1">
    <property type="nucleotide sequence ID" value="NZ_QCYH01000002.1"/>
</dbReference>
<comment type="caution">
    <text evidence="2">The sequence shown here is derived from an EMBL/GenBank/DDBJ whole genome shotgun (WGS) entry which is preliminary data.</text>
</comment>
<organism evidence="2 3">
    <name type="scientific">Pelagivirga sediminicola</name>
    <dbReference type="NCBI Taxonomy" id="2170575"/>
    <lineage>
        <taxon>Bacteria</taxon>
        <taxon>Pseudomonadati</taxon>
        <taxon>Pseudomonadota</taxon>
        <taxon>Alphaproteobacteria</taxon>
        <taxon>Rhodobacterales</taxon>
        <taxon>Paracoccaceae</taxon>
        <taxon>Pelagivirga</taxon>
    </lineage>
</organism>
<dbReference type="Proteomes" id="UP000244446">
    <property type="component" value="Unassembled WGS sequence"/>
</dbReference>
<feature type="compositionally biased region" description="Basic and acidic residues" evidence="1">
    <location>
        <begin position="392"/>
        <end position="408"/>
    </location>
</feature>
<feature type="region of interest" description="Disordered" evidence="1">
    <location>
        <begin position="388"/>
        <end position="408"/>
    </location>
</feature>
<evidence type="ECO:0000313" key="2">
    <source>
        <dbReference type="EMBL" id="PVA11332.1"/>
    </source>
</evidence>
<feature type="compositionally biased region" description="Low complexity" evidence="1">
    <location>
        <begin position="180"/>
        <end position="203"/>
    </location>
</feature>
<reference evidence="2 3" key="1">
    <citation type="submission" date="2018-04" db="EMBL/GenBank/DDBJ databases">
        <title>Pelagivirga bohaiensis gen. nov., sp. nov., a bacterium isolated from the Bohai Sea.</title>
        <authorList>
            <person name="Ji X."/>
        </authorList>
    </citation>
    <scope>NUCLEOTIDE SEQUENCE [LARGE SCALE GENOMIC DNA]</scope>
    <source>
        <strain evidence="2 3">BH-SD19</strain>
    </source>
</reference>
<evidence type="ECO:0000256" key="1">
    <source>
        <dbReference type="SAM" id="MobiDB-lite"/>
    </source>
</evidence>
<gene>
    <name evidence="2" type="ORF">DC366_06230</name>
</gene>
<dbReference type="EMBL" id="QCYH01000002">
    <property type="protein sequence ID" value="PVA11332.1"/>
    <property type="molecule type" value="Genomic_DNA"/>
</dbReference>
<dbReference type="Gene3D" id="1.20.120.20">
    <property type="entry name" value="Apolipoprotein"/>
    <property type="match status" value="1"/>
</dbReference>
<dbReference type="InterPro" id="IPR022062">
    <property type="entry name" value="DUF3618"/>
</dbReference>
<dbReference type="AlphaFoldDB" id="A0A2T7GA82"/>
<sequence>MTNDTRSPEDIEREIERERAGLRDSIDGLQNRLSFDGMFQQFGDQVREHGGDFGRSVAQSARDNPVALALTGVGLAWLMFGNNRKASGYDDRYSAPRDRRDFDEDVPQYAARRGASYTGPKTAARQVGARQTADRPNPGQPAWARDWDRGELEGSHHGGPSLGARVSEASSHVGDHVRDAASGARDAVASSSSSAADAVSSGAGKAAGTVRDAVQGAADTASSAAQSVRDAAGNVWSSAAHHADAVQRRLSEGTEHLSEEARERIAAARARAMDARDAAARRLNRGADQVADFYEEHPLVVGALAFAVGAAVAGALPRTRLEDEYVGEYSDDLYDEAERIYHEEVEKAQRVAKAGIDEAKNVASDLQGDAADATDAAARKAKSAADRVAGAVKDKAEEENLGDVKKDS</sequence>
<proteinExistence type="predicted"/>
<name>A0A2T7GA82_9RHOB</name>
<accession>A0A2T7GA82</accession>
<feature type="compositionally biased region" description="Basic and acidic residues" evidence="1">
    <location>
        <begin position="145"/>
        <end position="156"/>
    </location>
</feature>
<protein>
    <recommendedName>
        <fullName evidence="4">DUF3618 domain-containing protein</fullName>
    </recommendedName>
</protein>
<evidence type="ECO:0000313" key="3">
    <source>
        <dbReference type="Proteomes" id="UP000244446"/>
    </source>
</evidence>
<evidence type="ECO:0008006" key="4">
    <source>
        <dbReference type="Google" id="ProtNLM"/>
    </source>
</evidence>
<dbReference type="Pfam" id="PF12277">
    <property type="entry name" value="DUF3618"/>
    <property type="match status" value="1"/>
</dbReference>
<feature type="region of interest" description="Disordered" evidence="1">
    <location>
        <begin position="111"/>
        <end position="203"/>
    </location>
</feature>
<dbReference type="OrthoDB" id="7471221at2"/>
<keyword evidence="3" id="KW-1185">Reference proteome</keyword>